<dbReference type="STRING" id="1392255.A0A2I1C7G8"/>
<name>A0A2I1C7G8_ASPN1</name>
<organism evidence="1 2">
    <name type="scientific">Aspergillus novofumigatus (strain IBT 16806)</name>
    <dbReference type="NCBI Taxonomy" id="1392255"/>
    <lineage>
        <taxon>Eukaryota</taxon>
        <taxon>Fungi</taxon>
        <taxon>Dikarya</taxon>
        <taxon>Ascomycota</taxon>
        <taxon>Pezizomycotina</taxon>
        <taxon>Eurotiomycetes</taxon>
        <taxon>Eurotiomycetidae</taxon>
        <taxon>Eurotiales</taxon>
        <taxon>Aspergillaceae</taxon>
        <taxon>Aspergillus</taxon>
        <taxon>Aspergillus subgen. Fumigati</taxon>
    </lineage>
</organism>
<gene>
    <name evidence="1" type="ORF">P174DRAFT_388329</name>
</gene>
<sequence length="200" mass="22730">MTSSLASTLTSQGRPQNQDARILHLDDRSQWLAWKTAEMLFTLLLNKQLRRRWLLEHKHSQSIPVPQRLRPIALLEPIPTPASWSKSNGTSAAETEALKYRVRLLRARAEKGKELVAEMERRIQRGDLPDPTSFCHSCVAVDDREVFLTKCGHRVCLTFLYLEGGRLGHGDGDIPVCQSLQTTSLLFRSFRVVVISRLSE</sequence>
<proteinExistence type="predicted"/>
<comment type="caution">
    <text evidence="1">The sequence shown here is derived from an EMBL/GenBank/DDBJ whole genome shotgun (WGS) entry which is preliminary data.</text>
</comment>
<dbReference type="OMA" id="FPTHFCH"/>
<evidence type="ECO:0000313" key="1">
    <source>
        <dbReference type="EMBL" id="PKX93579.1"/>
    </source>
</evidence>
<reference evidence="2" key="1">
    <citation type="journal article" date="2018" name="Proc. Natl. Acad. Sci. U.S.A.">
        <title>Linking secondary metabolites to gene clusters through genome sequencing of six diverse Aspergillus species.</title>
        <authorList>
            <person name="Kaerboelling I."/>
            <person name="Vesth T.C."/>
            <person name="Frisvad J.C."/>
            <person name="Nybo J.L."/>
            <person name="Theobald S."/>
            <person name="Kuo A."/>
            <person name="Bowyer P."/>
            <person name="Matsuda Y."/>
            <person name="Mondo S."/>
            <person name="Lyhne E.K."/>
            <person name="Kogle M.E."/>
            <person name="Clum A."/>
            <person name="Lipzen A."/>
            <person name="Salamov A."/>
            <person name="Ngan C.Y."/>
            <person name="Daum C."/>
            <person name="Chiniquy J."/>
            <person name="Barry K."/>
            <person name="LaButti K."/>
            <person name="Haridas S."/>
            <person name="Simmons B.A."/>
            <person name="Magnuson J.K."/>
            <person name="Mortensen U.H."/>
            <person name="Larsen T.O."/>
            <person name="Grigoriev I.V."/>
            <person name="Baker S.E."/>
            <person name="Andersen M.R."/>
        </authorList>
    </citation>
    <scope>NUCLEOTIDE SEQUENCE [LARGE SCALE GENOMIC DNA]</scope>
    <source>
        <strain evidence="2">IBT 16806</strain>
    </source>
</reference>
<dbReference type="VEuPathDB" id="FungiDB:P174DRAFT_388329"/>
<keyword evidence="2" id="KW-1185">Reference proteome</keyword>
<dbReference type="OrthoDB" id="4359472at2759"/>
<dbReference type="Proteomes" id="UP000234474">
    <property type="component" value="Unassembled WGS sequence"/>
</dbReference>
<dbReference type="EMBL" id="MSZS01000004">
    <property type="protein sequence ID" value="PKX93579.1"/>
    <property type="molecule type" value="Genomic_DNA"/>
</dbReference>
<accession>A0A2I1C7G8</accession>
<dbReference type="RefSeq" id="XP_024682174.1">
    <property type="nucleotide sequence ID" value="XM_024823402.1"/>
</dbReference>
<evidence type="ECO:0000313" key="2">
    <source>
        <dbReference type="Proteomes" id="UP000234474"/>
    </source>
</evidence>
<protein>
    <recommendedName>
        <fullName evidence="3">RING-type domain-containing protein</fullName>
    </recommendedName>
</protein>
<dbReference type="AlphaFoldDB" id="A0A2I1C7G8"/>
<evidence type="ECO:0008006" key="3">
    <source>
        <dbReference type="Google" id="ProtNLM"/>
    </source>
</evidence>
<dbReference type="GeneID" id="36530727"/>